<accession>F9X213</accession>
<dbReference type="HOGENOM" id="CLU_2489573_0_0_1"/>
<evidence type="ECO:0000313" key="1">
    <source>
        <dbReference type="EMBL" id="EGP90780.1"/>
    </source>
</evidence>
<dbReference type="Proteomes" id="UP000008062">
    <property type="component" value="Chromosome 2"/>
</dbReference>
<name>F9X213_ZYMTI</name>
<dbReference type="EMBL" id="CM001197">
    <property type="protein sequence ID" value="EGP90780.1"/>
    <property type="molecule type" value="Genomic_DNA"/>
</dbReference>
<dbReference type="InParanoid" id="F9X213"/>
<dbReference type="RefSeq" id="XP_003855804.1">
    <property type="nucleotide sequence ID" value="XM_003855756.1"/>
</dbReference>
<reference evidence="1 2" key="1">
    <citation type="journal article" date="2011" name="PLoS Genet.">
        <title>Finished genome of the fungal wheat pathogen Mycosphaerella graminicola reveals dispensome structure, chromosome plasticity, and stealth pathogenesis.</title>
        <authorList>
            <person name="Goodwin S.B."/>
            <person name="Ben M'barek S."/>
            <person name="Dhillon B."/>
            <person name="Wittenberg A.H.J."/>
            <person name="Crane C.F."/>
            <person name="Hane J.K."/>
            <person name="Foster A.J."/>
            <person name="Van der Lee T.A.J."/>
            <person name="Grimwood J."/>
            <person name="Aerts A."/>
            <person name="Antoniw J."/>
            <person name="Bailey A."/>
            <person name="Bluhm B."/>
            <person name="Bowler J."/>
            <person name="Bristow J."/>
            <person name="van der Burgt A."/>
            <person name="Canto-Canche B."/>
            <person name="Churchill A.C.L."/>
            <person name="Conde-Ferraez L."/>
            <person name="Cools H.J."/>
            <person name="Coutinho P.M."/>
            <person name="Csukai M."/>
            <person name="Dehal P."/>
            <person name="De Wit P."/>
            <person name="Donzelli B."/>
            <person name="van de Geest H.C."/>
            <person name="van Ham R.C.H.J."/>
            <person name="Hammond-Kosack K.E."/>
            <person name="Henrissat B."/>
            <person name="Kilian A."/>
            <person name="Kobayashi A.K."/>
            <person name="Koopmann E."/>
            <person name="Kourmpetis Y."/>
            <person name="Kuzniar A."/>
            <person name="Lindquist E."/>
            <person name="Lombard V."/>
            <person name="Maliepaard C."/>
            <person name="Martins N."/>
            <person name="Mehrabi R."/>
            <person name="Nap J.P.H."/>
            <person name="Ponomarenko A."/>
            <person name="Rudd J.J."/>
            <person name="Salamov A."/>
            <person name="Schmutz J."/>
            <person name="Schouten H.J."/>
            <person name="Shapiro H."/>
            <person name="Stergiopoulos I."/>
            <person name="Torriani S.F.F."/>
            <person name="Tu H."/>
            <person name="de Vries R.P."/>
            <person name="Waalwijk C."/>
            <person name="Ware S.B."/>
            <person name="Wiebenga A."/>
            <person name="Zwiers L.-H."/>
            <person name="Oliver R.P."/>
            <person name="Grigoriev I.V."/>
            <person name="Kema G.H.J."/>
        </authorList>
    </citation>
    <scope>NUCLEOTIDE SEQUENCE [LARGE SCALE GENOMIC DNA]</scope>
    <source>
        <strain evidence="2">CBS 115943 / IPO323</strain>
    </source>
</reference>
<dbReference type="AlphaFoldDB" id="F9X213"/>
<gene>
    <name evidence="1" type="ORF">MYCGRDRAFT_79179</name>
</gene>
<dbReference type="KEGG" id="ztr:MYCGRDRAFT_79179"/>
<feature type="non-terminal residue" evidence="1">
    <location>
        <position position="94"/>
    </location>
</feature>
<sequence>KKKKKRQSTLSYTRISSKSEPKSHLVHFKELEQSVESTTLRLTCVAVCVGSSIQFHKGILRTREDSELDSCFCTAFALLLHSNLQRVCEAEGSA</sequence>
<feature type="non-terminal residue" evidence="1">
    <location>
        <position position="1"/>
    </location>
</feature>
<protein>
    <submittedName>
        <fullName evidence="1">Uncharacterized protein</fullName>
    </submittedName>
</protein>
<organism evidence="1 2">
    <name type="scientific">Zymoseptoria tritici (strain CBS 115943 / IPO323)</name>
    <name type="common">Speckled leaf blotch fungus</name>
    <name type="synonym">Septoria tritici</name>
    <dbReference type="NCBI Taxonomy" id="336722"/>
    <lineage>
        <taxon>Eukaryota</taxon>
        <taxon>Fungi</taxon>
        <taxon>Dikarya</taxon>
        <taxon>Ascomycota</taxon>
        <taxon>Pezizomycotina</taxon>
        <taxon>Dothideomycetes</taxon>
        <taxon>Dothideomycetidae</taxon>
        <taxon>Mycosphaerellales</taxon>
        <taxon>Mycosphaerellaceae</taxon>
        <taxon>Zymoseptoria</taxon>
    </lineage>
</organism>
<dbReference type="GeneID" id="13403744"/>
<proteinExistence type="predicted"/>
<evidence type="ECO:0000313" key="2">
    <source>
        <dbReference type="Proteomes" id="UP000008062"/>
    </source>
</evidence>
<keyword evidence="2" id="KW-1185">Reference proteome</keyword>